<protein>
    <submittedName>
        <fullName evidence="1">Uncharacterized protein</fullName>
    </submittedName>
</protein>
<accession>A0ACC2NFL8</accession>
<evidence type="ECO:0000313" key="1">
    <source>
        <dbReference type="EMBL" id="KAJ8669461.1"/>
    </source>
</evidence>
<reference evidence="1" key="1">
    <citation type="submission" date="2023-04" db="EMBL/GenBank/DDBJ databases">
        <title>A chromosome-level genome assembly of the parasitoid wasp Eretmocerus hayati.</title>
        <authorList>
            <person name="Zhong Y."/>
            <person name="Liu S."/>
            <person name="Liu Y."/>
        </authorList>
    </citation>
    <scope>NUCLEOTIDE SEQUENCE</scope>
    <source>
        <strain evidence="1">ZJU_SS_LIU_2023</strain>
    </source>
</reference>
<dbReference type="Proteomes" id="UP001239111">
    <property type="component" value="Chromosome 3"/>
</dbReference>
<name>A0ACC2NFL8_9HYME</name>
<comment type="caution">
    <text evidence="1">The sequence shown here is derived from an EMBL/GenBank/DDBJ whole genome shotgun (WGS) entry which is preliminary data.</text>
</comment>
<sequence>MALSLWNLTPQNLSDIIDERFNVDACDGYGAPLLLLCISCQRRDLMQVLLNHGADPNLGTNADEIGLPLQVAVNQCRFDFVKMLITHGANIAHIERMPDVLSSALRTGNPDLTRYLHHQGLDPHITFSDMSNLLIAATRWNYSDLVQHLMSLTPRIHQPDSHGFTCIFHAVICKNLKLVRLFINDGANVNMHDNIEVYLMGYAISTGRRDIVMALISAGANLNEMDSDHVHCNAAQPILQAGYEEW</sequence>
<evidence type="ECO:0000313" key="2">
    <source>
        <dbReference type="Proteomes" id="UP001239111"/>
    </source>
</evidence>
<proteinExistence type="predicted"/>
<organism evidence="1 2">
    <name type="scientific">Eretmocerus hayati</name>
    <dbReference type="NCBI Taxonomy" id="131215"/>
    <lineage>
        <taxon>Eukaryota</taxon>
        <taxon>Metazoa</taxon>
        <taxon>Ecdysozoa</taxon>
        <taxon>Arthropoda</taxon>
        <taxon>Hexapoda</taxon>
        <taxon>Insecta</taxon>
        <taxon>Pterygota</taxon>
        <taxon>Neoptera</taxon>
        <taxon>Endopterygota</taxon>
        <taxon>Hymenoptera</taxon>
        <taxon>Apocrita</taxon>
        <taxon>Proctotrupomorpha</taxon>
        <taxon>Chalcidoidea</taxon>
        <taxon>Aphelinidae</taxon>
        <taxon>Aphelininae</taxon>
        <taxon>Eretmocerus</taxon>
    </lineage>
</organism>
<dbReference type="EMBL" id="CM056743">
    <property type="protein sequence ID" value="KAJ8669461.1"/>
    <property type="molecule type" value="Genomic_DNA"/>
</dbReference>
<gene>
    <name evidence="1" type="ORF">QAD02_000720</name>
</gene>
<keyword evidence="2" id="KW-1185">Reference proteome</keyword>